<evidence type="ECO:0000256" key="5">
    <source>
        <dbReference type="ARBA" id="ARBA00022679"/>
    </source>
</evidence>
<sequence>MVETVAAIRLSATVVAGFGRGGKQLGCPTANMCPKDLGDALHNTPTGIYCGWATVDGAGPYMAVASVGWNPTFGNSEKTIEPHLLHDFKSDFYGAKIDLLLAAYIRPELPFSSLDALIEAIQNDIAVSRTWLSTPEGQALVADPLFAAKL</sequence>
<keyword evidence="10" id="KW-1185">Reference proteome</keyword>
<evidence type="ECO:0000259" key="8">
    <source>
        <dbReference type="SMART" id="SM00904"/>
    </source>
</evidence>
<keyword evidence="4" id="KW-0288">FMN</keyword>
<keyword evidence="5" id="KW-0808">Transferase</keyword>
<keyword evidence="7" id="KW-0067">ATP-binding</keyword>
<dbReference type="GO" id="GO:0005524">
    <property type="term" value="F:ATP binding"/>
    <property type="evidence" value="ECO:0007669"/>
    <property type="project" value="UniProtKB-KW"/>
</dbReference>
<dbReference type="SUPFAM" id="SSF82114">
    <property type="entry name" value="Riboflavin kinase-like"/>
    <property type="match status" value="1"/>
</dbReference>
<keyword evidence="9" id="KW-0418">Kinase</keyword>
<keyword evidence="6" id="KW-0547">Nucleotide-binding</keyword>
<dbReference type="PANTHER" id="PTHR22749">
    <property type="entry name" value="RIBOFLAVIN KINASE/FMN ADENYLYLTRANSFERASE"/>
    <property type="match status" value="1"/>
</dbReference>
<dbReference type="AlphaFoldDB" id="A0A1V9YZ99"/>
<gene>
    <name evidence="9" type="ORF">ACHHYP_04948</name>
</gene>
<evidence type="ECO:0000256" key="1">
    <source>
        <dbReference type="ARBA" id="ARBA00005201"/>
    </source>
</evidence>
<dbReference type="OrthoDB" id="276388at2759"/>
<evidence type="ECO:0000313" key="9">
    <source>
        <dbReference type="EMBL" id="OQR91144.1"/>
    </source>
</evidence>
<dbReference type="EC" id="2.7.1.26" evidence="2"/>
<dbReference type="InterPro" id="IPR023465">
    <property type="entry name" value="Riboflavin_kinase_dom_sf"/>
</dbReference>
<dbReference type="InterPro" id="IPR015865">
    <property type="entry name" value="Riboflavin_kinase_bac/euk"/>
</dbReference>
<evidence type="ECO:0000313" key="10">
    <source>
        <dbReference type="Proteomes" id="UP000243579"/>
    </source>
</evidence>
<dbReference type="GO" id="GO:0009231">
    <property type="term" value="P:riboflavin biosynthetic process"/>
    <property type="evidence" value="ECO:0007669"/>
    <property type="project" value="InterPro"/>
</dbReference>
<keyword evidence="3" id="KW-0285">Flavoprotein</keyword>
<evidence type="ECO:0000256" key="6">
    <source>
        <dbReference type="ARBA" id="ARBA00022741"/>
    </source>
</evidence>
<dbReference type="Proteomes" id="UP000243579">
    <property type="component" value="Unassembled WGS sequence"/>
</dbReference>
<dbReference type="STRING" id="1202772.A0A1V9YZ99"/>
<organism evidence="9 10">
    <name type="scientific">Achlya hypogyna</name>
    <name type="common">Oomycete</name>
    <name type="synonym">Protoachlya hypogyna</name>
    <dbReference type="NCBI Taxonomy" id="1202772"/>
    <lineage>
        <taxon>Eukaryota</taxon>
        <taxon>Sar</taxon>
        <taxon>Stramenopiles</taxon>
        <taxon>Oomycota</taxon>
        <taxon>Saprolegniomycetes</taxon>
        <taxon>Saprolegniales</taxon>
        <taxon>Achlyaceae</taxon>
        <taxon>Achlya</taxon>
    </lineage>
</organism>
<comment type="caution">
    <text evidence="9">The sequence shown here is derived from an EMBL/GenBank/DDBJ whole genome shotgun (WGS) entry which is preliminary data.</text>
</comment>
<accession>A0A1V9YZ99</accession>
<dbReference type="SMART" id="SM00904">
    <property type="entry name" value="Flavokinase"/>
    <property type="match status" value="1"/>
</dbReference>
<dbReference type="UniPathway" id="UPA00276">
    <property type="reaction ID" value="UER00406"/>
</dbReference>
<dbReference type="GO" id="GO:0009398">
    <property type="term" value="P:FMN biosynthetic process"/>
    <property type="evidence" value="ECO:0007669"/>
    <property type="project" value="UniProtKB-UniPathway"/>
</dbReference>
<reference evidence="9 10" key="1">
    <citation type="journal article" date="2014" name="Genome Biol. Evol.">
        <title>The secreted proteins of Achlya hypogyna and Thraustotheca clavata identify the ancestral oomycete secretome and reveal gene acquisitions by horizontal gene transfer.</title>
        <authorList>
            <person name="Misner I."/>
            <person name="Blouin N."/>
            <person name="Leonard G."/>
            <person name="Richards T.A."/>
            <person name="Lane C.E."/>
        </authorList>
    </citation>
    <scope>NUCLEOTIDE SEQUENCE [LARGE SCALE GENOMIC DNA]</scope>
    <source>
        <strain evidence="9 10">ATCC 48635</strain>
    </source>
</reference>
<evidence type="ECO:0000256" key="7">
    <source>
        <dbReference type="ARBA" id="ARBA00022840"/>
    </source>
</evidence>
<proteinExistence type="predicted"/>
<dbReference type="InterPro" id="IPR023468">
    <property type="entry name" value="Riboflavin_kinase"/>
</dbReference>
<dbReference type="PANTHER" id="PTHR22749:SF6">
    <property type="entry name" value="RIBOFLAVIN KINASE"/>
    <property type="match status" value="1"/>
</dbReference>
<dbReference type="GO" id="GO:0008531">
    <property type="term" value="F:riboflavin kinase activity"/>
    <property type="evidence" value="ECO:0007669"/>
    <property type="project" value="UniProtKB-EC"/>
</dbReference>
<dbReference type="Pfam" id="PF01687">
    <property type="entry name" value="Flavokinase"/>
    <property type="match status" value="1"/>
</dbReference>
<comment type="pathway">
    <text evidence="1">Cofactor biosynthesis; FMN biosynthesis; FMN from riboflavin (ATP route): step 1/1.</text>
</comment>
<protein>
    <recommendedName>
        <fullName evidence="2">riboflavin kinase</fullName>
        <ecNumber evidence="2">2.7.1.26</ecNumber>
    </recommendedName>
</protein>
<dbReference type="EMBL" id="JNBR01000553">
    <property type="protein sequence ID" value="OQR91144.1"/>
    <property type="molecule type" value="Genomic_DNA"/>
</dbReference>
<name>A0A1V9YZ99_ACHHY</name>
<dbReference type="Gene3D" id="2.40.30.30">
    <property type="entry name" value="Riboflavin kinase-like"/>
    <property type="match status" value="1"/>
</dbReference>
<evidence type="ECO:0000256" key="3">
    <source>
        <dbReference type="ARBA" id="ARBA00022630"/>
    </source>
</evidence>
<evidence type="ECO:0000256" key="4">
    <source>
        <dbReference type="ARBA" id="ARBA00022643"/>
    </source>
</evidence>
<evidence type="ECO:0000256" key="2">
    <source>
        <dbReference type="ARBA" id="ARBA00012105"/>
    </source>
</evidence>
<feature type="domain" description="Riboflavin kinase" evidence="8">
    <location>
        <begin position="7"/>
        <end position="133"/>
    </location>
</feature>